<dbReference type="CDD" id="cd07731">
    <property type="entry name" value="ComA-like_MBL-fold"/>
    <property type="match status" value="1"/>
</dbReference>
<dbReference type="GO" id="GO:0016787">
    <property type="term" value="F:hydrolase activity"/>
    <property type="evidence" value="ECO:0007669"/>
    <property type="project" value="UniProtKB-KW"/>
</dbReference>
<dbReference type="SMART" id="SM00849">
    <property type="entry name" value="Lactamase_B"/>
    <property type="match status" value="1"/>
</dbReference>
<dbReference type="InterPro" id="IPR035451">
    <property type="entry name" value="Ada-like_dom_sf"/>
</dbReference>
<dbReference type="Gene3D" id="3.60.15.10">
    <property type="entry name" value="Ribonuclease Z/Hydroxyacylglutathione hydrolase-like"/>
    <property type="match status" value="1"/>
</dbReference>
<dbReference type="InterPro" id="IPR052159">
    <property type="entry name" value="Competence_DNA_uptake"/>
</dbReference>
<protein>
    <submittedName>
        <fullName evidence="4">MBL fold metallo-hydrolase</fullName>
    </submittedName>
</protein>
<sequence length="389" mass="41425">MNKTRKSIIWLLSTLILMSCFGMSGCSTGKSTLIQDTPAIAESSNKDADLVKATKTSSVLSVHFIDVGQGDSILIQSGDHDMLVDAGENDQGDTVVTYLHSQGIEKLDYVIGTHPHSDHIGGLDDVINNFSIDKVILPPVEHTTKTYEDVLDAISSQGLKVTKPVAGDTYKLGDASFQIIAPNGNYGDDLNNWSVGIKLTNGDNSFVMCGDAESQAEADICASGINLSADVLKLGHHGSKTSTSGAFLNKVNPEYAVISCGMGNSYGHPHKETLNKLHSKGVKILRTDEQGTVIATSDGTDITWSTQPSTTNKAGQLTGTQESAKEAKSTEATIASAQAKAITYVLNTKTKKFHLPTCGSLPTTNRENTDESRDEVIADGYVPCKKCNP</sequence>
<feature type="domain" description="Metallo-beta-lactamase" evidence="3">
    <location>
        <begin position="69"/>
        <end position="262"/>
    </location>
</feature>
<dbReference type="PANTHER" id="PTHR30619:SF7">
    <property type="entry name" value="BETA-LACTAMASE DOMAIN PROTEIN"/>
    <property type="match status" value="1"/>
</dbReference>
<dbReference type="AlphaFoldDB" id="A0A414AZX8"/>
<feature type="region of interest" description="Disordered" evidence="1">
    <location>
        <begin position="299"/>
        <end position="322"/>
    </location>
</feature>
<dbReference type="InterPro" id="IPR035681">
    <property type="entry name" value="ComA-like_MBL"/>
</dbReference>
<dbReference type="SUPFAM" id="SSF56281">
    <property type="entry name" value="Metallo-hydrolase/oxidoreductase"/>
    <property type="match status" value="1"/>
</dbReference>
<feature type="chain" id="PRO_5039696252" evidence="2">
    <location>
        <begin position="25"/>
        <end position="389"/>
    </location>
</feature>
<proteinExistence type="predicted"/>
<evidence type="ECO:0000256" key="1">
    <source>
        <dbReference type="SAM" id="MobiDB-lite"/>
    </source>
</evidence>
<name>A0A414AZX8_9FIRM</name>
<dbReference type="InterPro" id="IPR036866">
    <property type="entry name" value="RibonucZ/Hydroxyglut_hydro"/>
</dbReference>
<feature type="signal peptide" evidence="2">
    <location>
        <begin position="1"/>
        <end position="24"/>
    </location>
</feature>
<evidence type="ECO:0000313" key="4">
    <source>
        <dbReference type="EMBL" id="RHC58039.1"/>
    </source>
</evidence>
<evidence type="ECO:0000256" key="2">
    <source>
        <dbReference type="SAM" id="SignalP"/>
    </source>
</evidence>
<gene>
    <name evidence="4" type="ORF">DW839_04590</name>
</gene>
<dbReference type="PANTHER" id="PTHR30619">
    <property type="entry name" value="DNA INTERNALIZATION/COMPETENCE PROTEIN COMEC/REC2"/>
    <property type="match status" value="1"/>
</dbReference>
<reference evidence="4 5" key="1">
    <citation type="submission" date="2018-08" db="EMBL/GenBank/DDBJ databases">
        <title>A genome reference for cultivated species of the human gut microbiota.</title>
        <authorList>
            <person name="Zou Y."/>
            <person name="Xue W."/>
            <person name="Luo G."/>
        </authorList>
    </citation>
    <scope>NUCLEOTIDE SEQUENCE [LARGE SCALE GENOMIC DNA]</scope>
    <source>
        <strain evidence="4 5">AM35-14</strain>
    </source>
</reference>
<dbReference type="PROSITE" id="PS51257">
    <property type="entry name" value="PROKAR_LIPOPROTEIN"/>
    <property type="match status" value="1"/>
</dbReference>
<comment type="caution">
    <text evidence="4">The sequence shown here is derived from an EMBL/GenBank/DDBJ whole genome shotgun (WGS) entry which is preliminary data.</text>
</comment>
<organism evidence="4 5">
    <name type="scientific">Enterocloster bolteae</name>
    <dbReference type="NCBI Taxonomy" id="208479"/>
    <lineage>
        <taxon>Bacteria</taxon>
        <taxon>Bacillati</taxon>
        <taxon>Bacillota</taxon>
        <taxon>Clostridia</taxon>
        <taxon>Lachnospirales</taxon>
        <taxon>Lachnospiraceae</taxon>
        <taxon>Enterocloster</taxon>
    </lineage>
</organism>
<evidence type="ECO:0000313" key="5">
    <source>
        <dbReference type="Proteomes" id="UP000283975"/>
    </source>
</evidence>
<dbReference type="Proteomes" id="UP000283975">
    <property type="component" value="Unassembled WGS sequence"/>
</dbReference>
<accession>A0A414AZX8</accession>
<dbReference type="Gene3D" id="3.40.10.10">
    <property type="entry name" value="DNA Methylphosphotriester Repair Domain"/>
    <property type="match status" value="1"/>
</dbReference>
<dbReference type="SUPFAM" id="SSF57884">
    <property type="entry name" value="Ada DNA repair protein, N-terminal domain (N-Ada 10)"/>
    <property type="match status" value="1"/>
</dbReference>
<evidence type="ECO:0000259" key="3">
    <source>
        <dbReference type="SMART" id="SM00849"/>
    </source>
</evidence>
<dbReference type="EMBL" id="QSHZ01000003">
    <property type="protein sequence ID" value="RHC58039.1"/>
    <property type="molecule type" value="Genomic_DNA"/>
</dbReference>
<keyword evidence="2" id="KW-0732">Signal</keyword>
<dbReference type="Pfam" id="PF00753">
    <property type="entry name" value="Lactamase_B"/>
    <property type="match status" value="1"/>
</dbReference>
<keyword evidence="4" id="KW-0378">Hydrolase</keyword>
<dbReference type="InterPro" id="IPR001279">
    <property type="entry name" value="Metallo-B-lactamas"/>
</dbReference>